<dbReference type="InterPro" id="IPR039722">
    <property type="entry name" value="Upf3"/>
</dbReference>
<evidence type="ECO:0000313" key="8">
    <source>
        <dbReference type="EMBL" id="OCK79165.1"/>
    </source>
</evidence>
<dbReference type="CDD" id="cd00590">
    <property type="entry name" value="RRM_SF"/>
    <property type="match status" value="1"/>
</dbReference>
<feature type="compositionally biased region" description="Low complexity" evidence="6">
    <location>
        <begin position="276"/>
        <end position="296"/>
    </location>
</feature>
<gene>
    <name evidence="8" type="ORF">K432DRAFT_330699</name>
</gene>
<feature type="compositionally biased region" description="Polar residues" evidence="6">
    <location>
        <begin position="404"/>
        <end position="416"/>
    </location>
</feature>
<reference evidence="8 9" key="1">
    <citation type="journal article" date="2016" name="Nat. Commun.">
        <title>Ectomycorrhizal ecology is imprinted in the genome of the dominant symbiotic fungus Cenococcum geophilum.</title>
        <authorList>
            <consortium name="DOE Joint Genome Institute"/>
            <person name="Peter M."/>
            <person name="Kohler A."/>
            <person name="Ohm R.A."/>
            <person name="Kuo A."/>
            <person name="Krutzmann J."/>
            <person name="Morin E."/>
            <person name="Arend M."/>
            <person name="Barry K.W."/>
            <person name="Binder M."/>
            <person name="Choi C."/>
            <person name="Clum A."/>
            <person name="Copeland A."/>
            <person name="Grisel N."/>
            <person name="Haridas S."/>
            <person name="Kipfer T."/>
            <person name="LaButti K."/>
            <person name="Lindquist E."/>
            <person name="Lipzen A."/>
            <person name="Maire R."/>
            <person name="Meier B."/>
            <person name="Mihaltcheva S."/>
            <person name="Molinier V."/>
            <person name="Murat C."/>
            <person name="Poggeler S."/>
            <person name="Quandt C.A."/>
            <person name="Sperisen C."/>
            <person name="Tritt A."/>
            <person name="Tisserant E."/>
            <person name="Crous P.W."/>
            <person name="Henrissat B."/>
            <person name="Nehls U."/>
            <person name="Egli S."/>
            <person name="Spatafora J.W."/>
            <person name="Grigoriev I.V."/>
            <person name="Martin F.M."/>
        </authorList>
    </citation>
    <scope>NUCLEOTIDE SEQUENCE [LARGE SCALE GENOMIC DNA]</scope>
    <source>
        <strain evidence="8 9">CBS 459.81</strain>
    </source>
</reference>
<keyword evidence="3" id="KW-0866">Nonsense-mediated mRNA decay</keyword>
<feature type="region of interest" description="Disordered" evidence="6">
    <location>
        <begin position="170"/>
        <end position="493"/>
    </location>
</feature>
<dbReference type="PANTHER" id="PTHR13112:SF0">
    <property type="entry name" value="FI21285P1"/>
    <property type="match status" value="1"/>
</dbReference>
<protein>
    <recommendedName>
        <fullName evidence="7">RRM domain-containing protein</fullName>
    </recommendedName>
</protein>
<feature type="region of interest" description="Disordered" evidence="6">
    <location>
        <begin position="568"/>
        <end position="638"/>
    </location>
</feature>
<dbReference type="SUPFAM" id="SSF54928">
    <property type="entry name" value="RNA-binding domain, RBD"/>
    <property type="match status" value="2"/>
</dbReference>
<dbReference type="Pfam" id="PF03467">
    <property type="entry name" value="Smg4_UPF3"/>
    <property type="match status" value="1"/>
</dbReference>
<dbReference type="PROSITE" id="PS50102">
    <property type="entry name" value="RRM"/>
    <property type="match status" value="1"/>
</dbReference>
<dbReference type="FunFam" id="3.30.70.330:FF:000637">
    <property type="entry name" value="Nonsense-mediated mRNA decay protein Upf3, putative"/>
    <property type="match status" value="1"/>
</dbReference>
<feature type="compositionally biased region" description="Polar residues" evidence="6">
    <location>
        <begin position="428"/>
        <end position="439"/>
    </location>
</feature>
<feature type="compositionally biased region" description="Basic and acidic residues" evidence="6">
    <location>
        <begin position="222"/>
        <end position="245"/>
    </location>
</feature>
<evidence type="ECO:0000256" key="3">
    <source>
        <dbReference type="ARBA" id="ARBA00023161"/>
    </source>
</evidence>
<dbReference type="Gene3D" id="3.30.70.330">
    <property type="match status" value="2"/>
</dbReference>
<accession>A0A8E2E857</accession>
<keyword evidence="9" id="KW-1185">Reference proteome</keyword>
<evidence type="ECO:0000256" key="6">
    <source>
        <dbReference type="SAM" id="MobiDB-lite"/>
    </source>
</evidence>
<feature type="compositionally biased region" description="Basic and acidic residues" evidence="6">
    <location>
        <begin position="348"/>
        <end position="362"/>
    </location>
</feature>
<dbReference type="GO" id="GO:0045727">
    <property type="term" value="P:positive regulation of translation"/>
    <property type="evidence" value="ECO:0007669"/>
    <property type="project" value="TreeGrafter"/>
</dbReference>
<feature type="compositionally biased region" description="Basic and acidic residues" evidence="6">
    <location>
        <begin position="380"/>
        <end position="391"/>
    </location>
</feature>
<comment type="similarity">
    <text evidence="2">Belongs to the RENT3 family.</text>
</comment>
<keyword evidence="5" id="KW-0694">RNA-binding</keyword>
<evidence type="ECO:0000259" key="7">
    <source>
        <dbReference type="PROSITE" id="PS50102"/>
    </source>
</evidence>
<dbReference type="InterPro" id="IPR012677">
    <property type="entry name" value="Nucleotide-bd_a/b_plait_sf"/>
</dbReference>
<comment type="subcellular location">
    <subcellularLocation>
        <location evidence="1">Nucleus</location>
    </subcellularLocation>
</comment>
<dbReference type="GO" id="GO:0005730">
    <property type="term" value="C:nucleolus"/>
    <property type="evidence" value="ECO:0007669"/>
    <property type="project" value="TreeGrafter"/>
</dbReference>
<evidence type="ECO:0000256" key="5">
    <source>
        <dbReference type="PROSITE-ProRule" id="PRU00176"/>
    </source>
</evidence>
<feature type="compositionally biased region" description="Basic and acidic residues" evidence="6">
    <location>
        <begin position="201"/>
        <end position="214"/>
    </location>
</feature>
<feature type="compositionally biased region" description="Gly residues" evidence="6">
    <location>
        <begin position="585"/>
        <end position="603"/>
    </location>
</feature>
<feature type="domain" description="RRM" evidence="7">
    <location>
        <begin position="497"/>
        <end position="563"/>
    </location>
</feature>
<dbReference type="GO" id="GO:0000184">
    <property type="term" value="P:nuclear-transcribed mRNA catabolic process, nonsense-mediated decay"/>
    <property type="evidence" value="ECO:0007669"/>
    <property type="project" value="UniProtKB-KW"/>
</dbReference>
<name>A0A8E2E857_9PEZI</name>
<evidence type="ECO:0000256" key="2">
    <source>
        <dbReference type="ARBA" id="ARBA00005991"/>
    </source>
</evidence>
<proteinExistence type="inferred from homology"/>
<dbReference type="AlphaFoldDB" id="A0A8E2E857"/>
<dbReference type="PANTHER" id="PTHR13112">
    <property type="entry name" value="UPF3 REGULATOR OF NONSENSE TRANSCRIPTS-LIKE PROTEIN"/>
    <property type="match status" value="1"/>
</dbReference>
<dbReference type="InterPro" id="IPR005120">
    <property type="entry name" value="UPF3_dom"/>
</dbReference>
<evidence type="ECO:0000256" key="4">
    <source>
        <dbReference type="ARBA" id="ARBA00023242"/>
    </source>
</evidence>
<evidence type="ECO:0000313" key="9">
    <source>
        <dbReference type="Proteomes" id="UP000250266"/>
    </source>
</evidence>
<feature type="compositionally biased region" description="Low complexity" evidence="6">
    <location>
        <begin position="445"/>
        <end position="465"/>
    </location>
</feature>
<dbReference type="OrthoDB" id="18087at2759"/>
<feature type="compositionally biased region" description="Basic and acidic residues" evidence="6">
    <location>
        <begin position="253"/>
        <end position="273"/>
    </location>
</feature>
<dbReference type="GO" id="GO:0003729">
    <property type="term" value="F:mRNA binding"/>
    <property type="evidence" value="ECO:0007669"/>
    <property type="project" value="TreeGrafter"/>
</dbReference>
<organism evidence="8 9">
    <name type="scientific">Lepidopterella palustris CBS 459.81</name>
    <dbReference type="NCBI Taxonomy" id="1314670"/>
    <lineage>
        <taxon>Eukaryota</taxon>
        <taxon>Fungi</taxon>
        <taxon>Dikarya</taxon>
        <taxon>Ascomycota</taxon>
        <taxon>Pezizomycotina</taxon>
        <taxon>Dothideomycetes</taxon>
        <taxon>Pleosporomycetidae</taxon>
        <taxon>Mytilinidiales</taxon>
        <taxon>Argynnaceae</taxon>
        <taxon>Lepidopterella</taxon>
    </lineage>
</organism>
<dbReference type="EMBL" id="KV745019">
    <property type="protein sequence ID" value="OCK79165.1"/>
    <property type="molecule type" value="Genomic_DNA"/>
</dbReference>
<dbReference type="InterPro" id="IPR000504">
    <property type="entry name" value="RRM_dom"/>
</dbReference>
<evidence type="ECO:0000256" key="1">
    <source>
        <dbReference type="ARBA" id="ARBA00004123"/>
    </source>
</evidence>
<dbReference type="InterPro" id="IPR035979">
    <property type="entry name" value="RBD_domain_sf"/>
</dbReference>
<feature type="compositionally biased region" description="Low complexity" evidence="6">
    <location>
        <begin position="473"/>
        <end position="493"/>
    </location>
</feature>
<dbReference type="CDD" id="cd12455">
    <property type="entry name" value="RRM_like_Smg4_UPF3"/>
    <property type="match status" value="1"/>
</dbReference>
<dbReference type="Proteomes" id="UP000250266">
    <property type="component" value="Unassembled WGS sequence"/>
</dbReference>
<sequence length="638" mass="66653">MAPSMTPGAGVNGVLPATVLQKNAPASAPRGPSGRATAPRLKLVLRRLPPGLTKAEFDATLGDDWKVGGGKVDWMLYKPGKVSKDLSKPSRPSRAYLRVTTQNNISALSDFVRQTSFIDATNSARDPALVGPPCLDLAPYPRVPGGRRRNDARQGLIDQDPEFKDFLESLTNPVTKPVPPDPNVEGATHKNEKVTTTPLIEHLREKKTNKDKPPAKAVPKHSRGESREDKTDKGGDKKILSKTGKENTPSSPEKARKLSRAERAAKEAVKVLNKEASAASQNAQSGSASSTDKAAAAPPPPAPERKRERGNASIAAKMLQRDLGISPAANRRRGTKREVTPAVQDTAQKPDETSATKEKPKETSTASSPVEKPPKAPTSPKREFSRPTRAERRAHKASLGDKANQASGDGPKSQNKAPAAPVILKKPPTSTQAPVQSQVEPPKGPAASRAPPAPPTVSSSTKSPIAPAPPTGPAALKTLQPPTTTLSPLPISTSTGRQAFLKHANASQGITEPLIEAALSVFGAIEKVEIDKRKGFAYVDFVESEGLQKAIAGSPVKVAQGAVQVLERKEKVTRRQPAPPTGPARGRGGFAGRGRGRGGGRGGTSVASEGTPGSVAPPATPAPAPASAATPFAGDAAT</sequence>
<feature type="compositionally biased region" description="Low complexity" evidence="6">
    <location>
        <begin position="625"/>
        <end position="638"/>
    </location>
</feature>
<dbReference type="GO" id="GO:0005737">
    <property type="term" value="C:cytoplasm"/>
    <property type="evidence" value="ECO:0007669"/>
    <property type="project" value="TreeGrafter"/>
</dbReference>
<keyword evidence="4" id="KW-0539">Nucleus</keyword>